<keyword evidence="3" id="KW-1185">Reference proteome</keyword>
<gene>
    <name evidence="2" type="ORF">KK2020170_17040</name>
</gene>
<dbReference type="EMBL" id="AP024749">
    <property type="protein sequence ID" value="BCY28836.1"/>
    <property type="molecule type" value="Genomic_DNA"/>
</dbReference>
<dbReference type="Proteomes" id="UP000825258">
    <property type="component" value="Chromosome"/>
</dbReference>
<name>A0ABM7S5T2_9FLAO</name>
<evidence type="ECO:0000256" key="1">
    <source>
        <dbReference type="SAM" id="Phobius"/>
    </source>
</evidence>
<reference evidence="2 3" key="1">
    <citation type="submission" date="2021-06" db="EMBL/GenBank/DDBJ databases">
        <title>Whole genome sequences of Flavobacterium sp. KK2020170 and assembly.</title>
        <authorList>
            <person name="Kitahara K."/>
            <person name="Miyoshi S."/>
            <person name="Uesaka K."/>
        </authorList>
    </citation>
    <scope>NUCLEOTIDE SEQUENCE [LARGE SCALE GENOMIC DNA]</scope>
    <source>
        <strain evidence="2 3">KK2020170</strain>
    </source>
</reference>
<accession>A0ABM7S5T2</accession>
<evidence type="ECO:0008006" key="4">
    <source>
        <dbReference type="Google" id="ProtNLM"/>
    </source>
</evidence>
<feature type="transmembrane region" description="Helical" evidence="1">
    <location>
        <begin position="6"/>
        <end position="28"/>
    </location>
</feature>
<organism evidence="2 3">
    <name type="scientific">Flavobacterium okayamense</name>
    <dbReference type="NCBI Taxonomy" id="2830782"/>
    <lineage>
        <taxon>Bacteria</taxon>
        <taxon>Pseudomonadati</taxon>
        <taxon>Bacteroidota</taxon>
        <taxon>Flavobacteriia</taxon>
        <taxon>Flavobacteriales</taxon>
        <taxon>Flavobacteriaceae</taxon>
        <taxon>Flavobacterium</taxon>
    </lineage>
</organism>
<proteinExistence type="predicted"/>
<sequence length="230" mass="27772">MNQSEKITLIIFGTIYLSIIVFTILVHLKKIVITKVSFKRILKLNLLVSFIILTLLLTLNYVNFIDYEKPIPYKEIKRISFKNFRGFEFFKKELYGNKYFAYVYTSIDYEIKKDSIDINAYFHPSKSFVYDKESKSNDLLTHEIYHFKITEIYARKIRKEIIENKINNKNQVDKIISKNLILENEFQEKYDYDTFHSYVLKEQKKYEQIVDSTLNSLNKYKDSKIKFYEK</sequence>
<keyword evidence="1" id="KW-0472">Membrane</keyword>
<protein>
    <recommendedName>
        <fullName evidence="4">DUF922 domain-containing protein</fullName>
    </recommendedName>
</protein>
<feature type="transmembrane region" description="Helical" evidence="1">
    <location>
        <begin position="40"/>
        <end position="62"/>
    </location>
</feature>
<keyword evidence="1" id="KW-1133">Transmembrane helix</keyword>
<evidence type="ECO:0000313" key="3">
    <source>
        <dbReference type="Proteomes" id="UP000825258"/>
    </source>
</evidence>
<evidence type="ECO:0000313" key="2">
    <source>
        <dbReference type="EMBL" id="BCY28836.1"/>
    </source>
</evidence>
<keyword evidence="1" id="KW-0812">Transmembrane</keyword>
<dbReference type="RefSeq" id="WP_221257943.1">
    <property type="nucleotide sequence ID" value="NZ_AP024749.1"/>
</dbReference>